<reference evidence="1 2" key="1">
    <citation type="submission" date="2024-08" db="EMBL/GenBank/DDBJ databases">
        <title>Two novel Cytobacillus novel species.</title>
        <authorList>
            <person name="Liu G."/>
        </authorList>
    </citation>
    <scope>NUCLEOTIDE SEQUENCE [LARGE SCALE GENOMIC DNA]</scope>
    <source>
        <strain evidence="1 2">FJAT-54145</strain>
    </source>
</reference>
<accession>A0ABW6KDB8</accession>
<dbReference type="EMBL" id="JBIACK010000003">
    <property type="protein sequence ID" value="MFE8700778.1"/>
    <property type="molecule type" value="Genomic_DNA"/>
</dbReference>
<keyword evidence="2" id="KW-1185">Reference proteome</keyword>
<proteinExistence type="predicted"/>
<comment type="caution">
    <text evidence="1">The sequence shown here is derived from an EMBL/GenBank/DDBJ whole genome shotgun (WGS) entry which is preliminary data.</text>
</comment>
<sequence>MWNISKEAKEKFLTYNLLPIPESDDEWESVLREANEEGEDLVSHLKEELEEVKEELIQVLPSRFIPYVENGTLNQPSLPKTVREDYLQWVQEANKKFEDLLDAAFERKKQALPFLSTTIQDVFEESLHDSRIERMVRDGDTLHLYVNTDGGFSSKSLIHLIFEGIIFEESDLPLHVGQWFIYDELQKTDDGFAFRVLFECPENQWTIAMKDLDAQYFFRPKEYTRLRDEDKLEHTSISEYIGMLNPEYRYWFITPHVECAIESLSENIVLENHRSIEIRSNELVVTSGSERFVYDLNEYNPIQFIYTDIYEDPYAQLNEPVPYEELEAAALSDDLEFQVRAWNTMYANPKELADTINLVLLKMEITEENEMMLYVYAKHFYTQEILTEVVLEKYRTLMD</sequence>
<evidence type="ECO:0000313" key="2">
    <source>
        <dbReference type="Proteomes" id="UP001601059"/>
    </source>
</evidence>
<evidence type="ECO:0000313" key="1">
    <source>
        <dbReference type="EMBL" id="MFE8700778.1"/>
    </source>
</evidence>
<gene>
    <name evidence="1" type="ORF">ACFYKX_09140</name>
</gene>
<organism evidence="1 2">
    <name type="scientific">Cytobacillus spartinae</name>
    <dbReference type="NCBI Taxonomy" id="3299023"/>
    <lineage>
        <taxon>Bacteria</taxon>
        <taxon>Bacillati</taxon>
        <taxon>Bacillota</taxon>
        <taxon>Bacilli</taxon>
        <taxon>Bacillales</taxon>
        <taxon>Bacillaceae</taxon>
        <taxon>Cytobacillus</taxon>
    </lineage>
</organism>
<dbReference type="Proteomes" id="UP001601059">
    <property type="component" value="Unassembled WGS sequence"/>
</dbReference>
<dbReference type="InterPro" id="IPR025144">
    <property type="entry name" value="DUF4085"/>
</dbReference>
<protein>
    <submittedName>
        <fullName evidence="1">DUF4085 family protein</fullName>
    </submittedName>
</protein>
<dbReference type="Pfam" id="PF13315">
    <property type="entry name" value="DUF4085"/>
    <property type="match status" value="1"/>
</dbReference>
<name>A0ABW6KDB8_9BACI</name>
<dbReference type="RefSeq" id="WP_389360282.1">
    <property type="nucleotide sequence ID" value="NZ_JBIACK010000003.1"/>
</dbReference>